<evidence type="ECO:0000259" key="1">
    <source>
        <dbReference type="Pfam" id="PF04909"/>
    </source>
</evidence>
<dbReference type="Proteomes" id="UP000318055">
    <property type="component" value="Chromosome"/>
</dbReference>
<proteinExistence type="predicted"/>
<feature type="domain" description="Amidohydrolase-related" evidence="1">
    <location>
        <begin position="353"/>
        <end position="596"/>
    </location>
</feature>
<sequence length="598" mass="64523">MIPPLVDRRAVLATGAALPLLASCGPAALGKKPSARRAYADTHVHLFNAHDLPIGMFMVEILFGQGDAPPFLKAIVDYLLRGVQKFADSATAERRRIEGGAALAKSVGTLSPETFGADIAYWATRDPGAEKDANAELPLFANEGERDAAYAELIEAVVADSRGTSLDKVRKRMGEGPGAPVAKAEIQRAFADLARRAENSDLPPPGTKLFDGGASIKKSGGVRCDSGCSDTGFSRSIGAIIRYFGWGYLMLKSREHHLTKYLALAAGQREQPTLILNHLVDYDAWLGVPPRRGSAHVEQVAVAHALAGKYRTGGRRRPGVEIVTFAGFCPLKHALEAKAGLPRALDAMLALGRDKVAGFKLYPPMGFRPSGNKELRNDAFDPRSRYRAAHFRRWRAALAGQGGGKEIGSAIDAALEEFYTTCAKQGIPVMAHAGPGMQAGPDFGQRANPHFWIDVAERHRLRISLGHLVNSAEDFVCALRAGGDPPKCVWALHAGRTLLDPTNSALKATVYGDLAFMPELIESPALAVEFFKGLHAVFGVKDPALTRITYGSDYIMLGTMKDYDEHLSVMRAAMAKAEYTSEQVENILVNNARRFLSG</sequence>
<dbReference type="SUPFAM" id="SSF51556">
    <property type="entry name" value="Metallo-dependent hydrolases"/>
    <property type="match status" value="1"/>
</dbReference>
<dbReference type="OrthoDB" id="1407586at2"/>
<dbReference type="EMBL" id="CP042239">
    <property type="protein sequence ID" value="QDX26450.1"/>
    <property type="molecule type" value="Genomic_DNA"/>
</dbReference>
<name>A0A518RG70_9SPHN</name>
<dbReference type="Gene3D" id="3.20.20.140">
    <property type="entry name" value="Metal-dependent hydrolases"/>
    <property type="match status" value="1"/>
</dbReference>
<dbReference type="RefSeq" id="WP_145847080.1">
    <property type="nucleotide sequence ID" value="NZ_CP042239.1"/>
</dbReference>
<dbReference type="KEGG" id="ssua:FPZ54_10730"/>
<dbReference type="InterPro" id="IPR006680">
    <property type="entry name" value="Amidohydro-rel"/>
</dbReference>
<accession>A0A518RG70</accession>
<dbReference type="AlphaFoldDB" id="A0A518RG70"/>
<protein>
    <submittedName>
        <fullName evidence="2">Amidohydrolase family protein</fullName>
    </submittedName>
</protein>
<evidence type="ECO:0000313" key="3">
    <source>
        <dbReference type="Proteomes" id="UP000318055"/>
    </source>
</evidence>
<gene>
    <name evidence="2" type="ORF">FPZ54_10730</name>
</gene>
<evidence type="ECO:0000313" key="2">
    <source>
        <dbReference type="EMBL" id="QDX26450.1"/>
    </source>
</evidence>
<dbReference type="PROSITE" id="PS51318">
    <property type="entry name" value="TAT"/>
    <property type="match status" value="1"/>
</dbReference>
<organism evidence="2 3">
    <name type="scientific">Sphingomonas suaedae</name>
    <dbReference type="NCBI Taxonomy" id="2599297"/>
    <lineage>
        <taxon>Bacteria</taxon>
        <taxon>Pseudomonadati</taxon>
        <taxon>Pseudomonadota</taxon>
        <taxon>Alphaproteobacteria</taxon>
        <taxon>Sphingomonadales</taxon>
        <taxon>Sphingomonadaceae</taxon>
        <taxon>Sphingomonas</taxon>
    </lineage>
</organism>
<keyword evidence="3" id="KW-1185">Reference proteome</keyword>
<dbReference type="Pfam" id="PF04909">
    <property type="entry name" value="Amidohydro_2"/>
    <property type="match status" value="1"/>
</dbReference>
<reference evidence="2 3" key="1">
    <citation type="submission" date="2019-07" db="EMBL/GenBank/DDBJ databases">
        <title>Sphingomonas alkalisoli sp. nov., isolated from rhizosphere soil of Suaedae salsa.</title>
        <authorList>
            <person name="Zhang H."/>
            <person name="Xu L."/>
            <person name="Zhang J.-X."/>
            <person name="Sun J.-Q."/>
        </authorList>
    </citation>
    <scope>NUCLEOTIDE SEQUENCE [LARGE SCALE GENOMIC DNA]</scope>
    <source>
        <strain evidence="2 3">XS-10</strain>
    </source>
</reference>
<dbReference type="InterPro" id="IPR032466">
    <property type="entry name" value="Metal_Hydrolase"/>
</dbReference>
<dbReference type="GO" id="GO:0016787">
    <property type="term" value="F:hydrolase activity"/>
    <property type="evidence" value="ECO:0007669"/>
    <property type="project" value="UniProtKB-KW"/>
</dbReference>
<keyword evidence="2" id="KW-0378">Hydrolase</keyword>
<dbReference type="InterPro" id="IPR006311">
    <property type="entry name" value="TAT_signal"/>
</dbReference>